<evidence type="ECO:0000313" key="1">
    <source>
        <dbReference type="EMBL" id="CEK91940.1"/>
    </source>
</evidence>
<dbReference type="AlphaFoldDB" id="A0A0B7BII6"/>
<proteinExistence type="predicted"/>
<reference evidence="1" key="1">
    <citation type="submission" date="2014-12" db="EMBL/GenBank/DDBJ databases">
        <title>Insight into the proteome of Arion vulgaris.</title>
        <authorList>
            <person name="Aradska J."/>
            <person name="Bulat T."/>
            <person name="Smidak R."/>
            <person name="Sarate P."/>
            <person name="Gangsoo J."/>
            <person name="Sialana F."/>
            <person name="Bilban M."/>
            <person name="Lubec G."/>
        </authorList>
    </citation>
    <scope>NUCLEOTIDE SEQUENCE</scope>
    <source>
        <tissue evidence="1">Skin</tissue>
    </source>
</reference>
<accession>A0A0B7BII6</accession>
<sequence>MRTCTFSVATYRCESQTITQTLTTKIKCFETKCNRKNYQVFLDKEKEKYRLLMRAPKQYHVCLGN</sequence>
<gene>
    <name evidence="1" type="primary">ORF185700</name>
</gene>
<dbReference type="EMBL" id="HACG01045075">
    <property type="protein sequence ID" value="CEK91940.1"/>
    <property type="molecule type" value="Transcribed_RNA"/>
</dbReference>
<organism evidence="1">
    <name type="scientific">Arion vulgaris</name>
    <dbReference type="NCBI Taxonomy" id="1028688"/>
    <lineage>
        <taxon>Eukaryota</taxon>
        <taxon>Metazoa</taxon>
        <taxon>Spiralia</taxon>
        <taxon>Lophotrochozoa</taxon>
        <taxon>Mollusca</taxon>
        <taxon>Gastropoda</taxon>
        <taxon>Heterobranchia</taxon>
        <taxon>Euthyneura</taxon>
        <taxon>Panpulmonata</taxon>
        <taxon>Eupulmonata</taxon>
        <taxon>Stylommatophora</taxon>
        <taxon>Helicina</taxon>
        <taxon>Arionoidea</taxon>
        <taxon>Arionidae</taxon>
        <taxon>Arion</taxon>
    </lineage>
</organism>
<protein>
    <submittedName>
        <fullName evidence="1">Uncharacterized protein</fullName>
    </submittedName>
</protein>
<name>A0A0B7BII6_9EUPU</name>